<gene>
    <name evidence="1" type="ORF">AMTR_s00104p00123150</name>
</gene>
<protein>
    <submittedName>
        <fullName evidence="1">Uncharacterized protein</fullName>
    </submittedName>
</protein>
<proteinExistence type="predicted"/>
<accession>W1NYC2</accession>
<organism evidence="1 2">
    <name type="scientific">Amborella trichopoda</name>
    <dbReference type="NCBI Taxonomy" id="13333"/>
    <lineage>
        <taxon>Eukaryota</taxon>
        <taxon>Viridiplantae</taxon>
        <taxon>Streptophyta</taxon>
        <taxon>Embryophyta</taxon>
        <taxon>Tracheophyta</taxon>
        <taxon>Spermatophyta</taxon>
        <taxon>Magnoliopsida</taxon>
        <taxon>Amborellales</taxon>
        <taxon>Amborellaceae</taxon>
        <taxon>Amborella</taxon>
    </lineage>
</organism>
<reference evidence="2" key="1">
    <citation type="journal article" date="2013" name="Science">
        <title>The Amborella genome and the evolution of flowering plants.</title>
        <authorList>
            <consortium name="Amborella Genome Project"/>
        </authorList>
    </citation>
    <scope>NUCLEOTIDE SEQUENCE [LARGE SCALE GENOMIC DNA]</scope>
</reference>
<dbReference type="Gramene" id="ERN00379">
    <property type="protein sequence ID" value="ERN00379"/>
    <property type="gene ID" value="AMTR_s00104p00123150"/>
</dbReference>
<dbReference type="HOGENOM" id="CLU_2349568_0_0_1"/>
<dbReference type="AlphaFoldDB" id="W1NYC2"/>
<keyword evidence="2" id="KW-1185">Reference proteome</keyword>
<name>W1NYC2_AMBTC</name>
<dbReference type="EMBL" id="KI394907">
    <property type="protein sequence ID" value="ERN00379.1"/>
    <property type="molecule type" value="Genomic_DNA"/>
</dbReference>
<evidence type="ECO:0000313" key="1">
    <source>
        <dbReference type="EMBL" id="ERN00379.1"/>
    </source>
</evidence>
<dbReference type="Proteomes" id="UP000017836">
    <property type="component" value="Unassembled WGS sequence"/>
</dbReference>
<evidence type="ECO:0000313" key="2">
    <source>
        <dbReference type="Proteomes" id="UP000017836"/>
    </source>
</evidence>
<sequence length="97" mass="11035">MLIEYNMQNGEYRAIFDINNDKEKKDIAQATLYIGSMLNAMGLTHEWHIVDIAENFPTPAFKGQGARELKNLALPSTTIELHQKQTSRTLEDPQITT</sequence>